<dbReference type="PROSITE" id="PS52045">
    <property type="entry name" value="NEPROSIN_PEP_CD"/>
    <property type="match status" value="1"/>
</dbReference>
<dbReference type="PANTHER" id="PTHR31589:SF176">
    <property type="entry name" value="NEPROSIN ACTIVATION PEPTIDE DOMAIN-CONTAINING PROTEIN-RELATED"/>
    <property type="match status" value="1"/>
</dbReference>
<keyword evidence="1" id="KW-0732">Signal</keyword>
<comment type="caution">
    <text evidence="3">The sequence shown here is derived from an EMBL/GenBank/DDBJ whole genome shotgun (WGS) entry which is preliminary data.</text>
</comment>
<name>A0A8S9SU30_BRACR</name>
<evidence type="ECO:0000313" key="4">
    <source>
        <dbReference type="Proteomes" id="UP000712600"/>
    </source>
</evidence>
<dbReference type="Pfam" id="PF03080">
    <property type="entry name" value="Neprosin"/>
    <property type="match status" value="1"/>
</dbReference>
<evidence type="ECO:0000256" key="1">
    <source>
        <dbReference type="SAM" id="SignalP"/>
    </source>
</evidence>
<dbReference type="AlphaFoldDB" id="A0A8S9SU30"/>
<proteinExistence type="predicted"/>
<evidence type="ECO:0000313" key="3">
    <source>
        <dbReference type="EMBL" id="KAF3604707.1"/>
    </source>
</evidence>
<feature type="chain" id="PRO_5035758388" description="Neprosin PEP catalytic domain-containing protein" evidence="1">
    <location>
        <begin position="24"/>
        <end position="179"/>
    </location>
</feature>
<sequence>MEVRGPVMCVLLMCYIFGHIITSHNSCFIEAGSSSKYGDLEIEKKLRTINKPAVKIIKDKANGNWWFEFSTDAEEIGFWPSNLFRQSSGNYVEWGGEVFTASLPGPQMGYGIFPFEQVRYDAYVKRVAILDDNYNFDTKVDYMESFSDDNAGYKVIDFVKSEFQEAGHIIFYGGPGLDH</sequence>
<evidence type="ECO:0000259" key="2">
    <source>
        <dbReference type="PROSITE" id="PS52045"/>
    </source>
</evidence>
<accession>A0A8S9SU30</accession>
<dbReference type="InterPro" id="IPR053168">
    <property type="entry name" value="Glutamic_endopeptidase"/>
</dbReference>
<protein>
    <recommendedName>
        <fullName evidence="2">Neprosin PEP catalytic domain-containing protein</fullName>
    </recommendedName>
</protein>
<dbReference type="Proteomes" id="UP000712600">
    <property type="component" value="Unassembled WGS sequence"/>
</dbReference>
<dbReference type="InterPro" id="IPR004314">
    <property type="entry name" value="Neprosin"/>
</dbReference>
<gene>
    <name evidence="3" type="ORF">F2Q69_00034646</name>
</gene>
<dbReference type="EMBL" id="QGKX02000004">
    <property type="protein sequence ID" value="KAF3604707.1"/>
    <property type="molecule type" value="Genomic_DNA"/>
</dbReference>
<dbReference type="PANTHER" id="PTHR31589">
    <property type="entry name" value="PROTEIN, PUTATIVE (DUF239)-RELATED-RELATED"/>
    <property type="match status" value="1"/>
</dbReference>
<feature type="signal peptide" evidence="1">
    <location>
        <begin position="1"/>
        <end position="23"/>
    </location>
</feature>
<feature type="domain" description="Neprosin PEP catalytic" evidence="2">
    <location>
        <begin position="1"/>
        <end position="179"/>
    </location>
</feature>
<reference evidence="3" key="1">
    <citation type="submission" date="2019-12" db="EMBL/GenBank/DDBJ databases">
        <title>Genome sequencing and annotation of Brassica cretica.</title>
        <authorList>
            <person name="Studholme D.J."/>
            <person name="Sarris P."/>
        </authorList>
    </citation>
    <scope>NUCLEOTIDE SEQUENCE</scope>
    <source>
        <strain evidence="3">PFS-109/04</strain>
        <tissue evidence="3">Leaf</tissue>
    </source>
</reference>
<organism evidence="3 4">
    <name type="scientific">Brassica cretica</name>
    <name type="common">Mustard</name>
    <dbReference type="NCBI Taxonomy" id="69181"/>
    <lineage>
        <taxon>Eukaryota</taxon>
        <taxon>Viridiplantae</taxon>
        <taxon>Streptophyta</taxon>
        <taxon>Embryophyta</taxon>
        <taxon>Tracheophyta</taxon>
        <taxon>Spermatophyta</taxon>
        <taxon>Magnoliopsida</taxon>
        <taxon>eudicotyledons</taxon>
        <taxon>Gunneridae</taxon>
        <taxon>Pentapetalae</taxon>
        <taxon>rosids</taxon>
        <taxon>malvids</taxon>
        <taxon>Brassicales</taxon>
        <taxon>Brassicaceae</taxon>
        <taxon>Brassiceae</taxon>
        <taxon>Brassica</taxon>
    </lineage>
</organism>